<evidence type="ECO:0000313" key="2">
    <source>
        <dbReference type="EMBL" id="TGN23042.1"/>
    </source>
</evidence>
<organism evidence="1 3">
    <name type="scientific">Empedobacter tilapiae</name>
    <dbReference type="NCBI Taxonomy" id="2491114"/>
    <lineage>
        <taxon>Bacteria</taxon>
        <taxon>Pseudomonadati</taxon>
        <taxon>Bacteroidota</taxon>
        <taxon>Flavobacteriia</taxon>
        <taxon>Flavobacteriales</taxon>
        <taxon>Weeksellaceae</taxon>
        <taxon>Empedobacter</taxon>
    </lineage>
</organism>
<reference evidence="1 3" key="1">
    <citation type="submission" date="2019-03" db="EMBL/GenBank/DDBJ databases">
        <title>Empedobacter tilapiae sp. nov., isolated from an intestine of Nile tilapia Oreochromis niloticus.</title>
        <authorList>
            <person name="Kim Y.-O."/>
            <person name="Yoon J.-H."/>
        </authorList>
    </citation>
    <scope>NUCLEOTIDE SEQUENCE [LARGE SCALE GENOMIC DNA]</scope>
    <source>
        <strain evidence="1 3">MRS2</strain>
    </source>
</reference>
<dbReference type="Proteomes" id="UP000297998">
    <property type="component" value="Unassembled WGS sequence"/>
</dbReference>
<proteinExistence type="predicted"/>
<feature type="non-terminal residue" evidence="1">
    <location>
        <position position="1"/>
    </location>
</feature>
<dbReference type="AlphaFoldDB" id="A0A4Z1B2J1"/>
<evidence type="ECO:0000313" key="3">
    <source>
        <dbReference type="Proteomes" id="UP000297998"/>
    </source>
</evidence>
<evidence type="ECO:0000313" key="1">
    <source>
        <dbReference type="EMBL" id="TGN21644.1"/>
    </source>
</evidence>
<protein>
    <submittedName>
        <fullName evidence="1">Sigma-70 family RNA polymerase sigma factor</fullName>
    </submittedName>
</protein>
<dbReference type="EMBL" id="SRPE01000019">
    <property type="protein sequence ID" value="TGN21644.1"/>
    <property type="molecule type" value="Genomic_DNA"/>
</dbReference>
<comment type="caution">
    <text evidence="1">The sequence shown here is derived from an EMBL/GenBank/DDBJ whole genome shotgun (WGS) entry which is preliminary data.</text>
</comment>
<accession>A0A4Z1B2J1</accession>
<name>A0A4Z1B2J1_9FLAO</name>
<gene>
    <name evidence="2" type="ORF">E4J94_14955</name>
    <name evidence="1" type="ORF">E4J94_17345</name>
</gene>
<keyword evidence="3" id="KW-1185">Reference proteome</keyword>
<dbReference type="EMBL" id="SRPE01000012">
    <property type="protein sequence ID" value="TGN23042.1"/>
    <property type="molecule type" value="Genomic_DNA"/>
</dbReference>
<sequence length="79" mass="9300">LKKILNHQDKLTRSKTVSFTEKKDQINERQSLILKLRCEGKQSFTTIAKTLELSQKEVHNEFIVAYKFTQQNKAQSLNY</sequence>